<dbReference type="InterPro" id="IPR017441">
    <property type="entry name" value="Protein_kinase_ATP_BS"/>
</dbReference>
<evidence type="ECO:0000259" key="10">
    <source>
        <dbReference type="PROSITE" id="PS51285"/>
    </source>
</evidence>
<dbReference type="CDD" id="cd05123">
    <property type="entry name" value="STKc_AGC"/>
    <property type="match status" value="1"/>
</dbReference>
<dbReference type="GO" id="GO:0004674">
    <property type="term" value="F:protein serine/threonine kinase activity"/>
    <property type="evidence" value="ECO:0007669"/>
    <property type="project" value="UniProtKB-KW"/>
</dbReference>
<dbReference type="PROSITE" id="PS50011">
    <property type="entry name" value="PROTEIN_KINASE_DOM"/>
    <property type="match status" value="1"/>
</dbReference>
<keyword evidence="6 7" id="KW-0067">ATP-binding</keyword>
<dbReference type="GO" id="GO:0005524">
    <property type="term" value="F:ATP binding"/>
    <property type="evidence" value="ECO:0007669"/>
    <property type="project" value="UniProtKB-UniRule"/>
</dbReference>
<dbReference type="InterPro" id="IPR000719">
    <property type="entry name" value="Prot_kinase_dom"/>
</dbReference>
<dbReference type="InterPro" id="IPR045270">
    <property type="entry name" value="STKc_AGC"/>
</dbReference>
<feature type="domain" description="AGC-kinase C-terminal" evidence="10">
    <location>
        <begin position="705"/>
        <end position="814"/>
    </location>
</feature>
<evidence type="ECO:0000256" key="1">
    <source>
        <dbReference type="ARBA" id="ARBA00022527"/>
    </source>
</evidence>
<dbReference type="Pfam" id="PF00069">
    <property type="entry name" value="Pkinase"/>
    <property type="match status" value="1"/>
</dbReference>
<feature type="region of interest" description="Disordered" evidence="8">
    <location>
        <begin position="233"/>
        <end position="364"/>
    </location>
</feature>
<dbReference type="PROSITE" id="PS00107">
    <property type="entry name" value="PROTEIN_KINASE_ATP"/>
    <property type="match status" value="1"/>
</dbReference>
<feature type="compositionally biased region" description="Basic and acidic residues" evidence="8">
    <location>
        <begin position="348"/>
        <end position="357"/>
    </location>
</feature>
<organism evidence="11">
    <name type="scientific">Aureoumbra lagunensis</name>
    <dbReference type="NCBI Taxonomy" id="44058"/>
    <lineage>
        <taxon>Eukaryota</taxon>
        <taxon>Sar</taxon>
        <taxon>Stramenopiles</taxon>
        <taxon>Ochrophyta</taxon>
        <taxon>Pelagophyceae</taxon>
        <taxon>Pelagomonadales</taxon>
        <taxon>Aureoumbra</taxon>
    </lineage>
</organism>
<dbReference type="Gene3D" id="1.10.510.10">
    <property type="entry name" value="Transferase(Phosphotransferase) domain 1"/>
    <property type="match status" value="1"/>
</dbReference>
<keyword evidence="5" id="KW-0418">Kinase</keyword>
<dbReference type="InterPro" id="IPR000961">
    <property type="entry name" value="AGC-kinase_C"/>
</dbReference>
<name>A0A7S3JX77_9STRA</name>
<gene>
    <name evidence="11" type="ORF">ALAG00032_LOCUS8737</name>
</gene>
<evidence type="ECO:0000256" key="6">
    <source>
        <dbReference type="ARBA" id="ARBA00022840"/>
    </source>
</evidence>
<dbReference type="Gene3D" id="3.30.200.20">
    <property type="entry name" value="Phosphorylase Kinase, domain 1"/>
    <property type="match status" value="1"/>
</dbReference>
<dbReference type="PROSITE" id="PS51285">
    <property type="entry name" value="AGC_KINASE_CTER"/>
    <property type="match status" value="1"/>
</dbReference>
<evidence type="ECO:0000256" key="5">
    <source>
        <dbReference type="ARBA" id="ARBA00022777"/>
    </source>
</evidence>
<proteinExistence type="predicted"/>
<dbReference type="EMBL" id="HBIJ01012908">
    <property type="protein sequence ID" value="CAE0367980.1"/>
    <property type="molecule type" value="Transcribed_RNA"/>
</dbReference>
<feature type="compositionally biased region" description="Polar residues" evidence="8">
    <location>
        <begin position="264"/>
        <end position="299"/>
    </location>
</feature>
<keyword evidence="2" id="KW-0597">Phosphoprotein</keyword>
<protein>
    <recommendedName>
        <fullName evidence="12">Protein kinase domain-containing protein</fullName>
    </recommendedName>
</protein>
<evidence type="ECO:0000256" key="3">
    <source>
        <dbReference type="ARBA" id="ARBA00022679"/>
    </source>
</evidence>
<dbReference type="InterPro" id="IPR008271">
    <property type="entry name" value="Ser/Thr_kinase_AS"/>
</dbReference>
<feature type="binding site" evidence="7">
    <location>
        <position position="467"/>
    </location>
    <ligand>
        <name>ATP</name>
        <dbReference type="ChEBI" id="CHEBI:30616"/>
    </ligand>
</feature>
<feature type="region of interest" description="Disordered" evidence="8">
    <location>
        <begin position="387"/>
        <end position="413"/>
    </location>
</feature>
<accession>A0A7S3JX77</accession>
<feature type="region of interest" description="Disordered" evidence="8">
    <location>
        <begin position="753"/>
        <end position="778"/>
    </location>
</feature>
<evidence type="ECO:0000313" key="11">
    <source>
        <dbReference type="EMBL" id="CAE0367980.1"/>
    </source>
</evidence>
<dbReference type="SUPFAM" id="SSF56112">
    <property type="entry name" value="Protein kinase-like (PK-like)"/>
    <property type="match status" value="1"/>
</dbReference>
<evidence type="ECO:0000256" key="8">
    <source>
        <dbReference type="SAM" id="MobiDB-lite"/>
    </source>
</evidence>
<feature type="domain" description="Protein kinase" evidence="9">
    <location>
        <begin position="434"/>
        <end position="704"/>
    </location>
</feature>
<feature type="compositionally biased region" description="Low complexity" evidence="8">
    <location>
        <begin position="300"/>
        <end position="314"/>
    </location>
</feature>
<sequence>MTLDARYIDVCCFTLAADGEAWLPLAPLESDPRTGEWMKLQVVIAPSDKYISPRVAAKQKKVIPPPNCSEAKLEIITRQGIVAHSLSLKKNARLLRLSEDDDTEIHFYEVEGAAAEFPITALQFESALLAAETDRRIAAAIGAEDDHARKIRVELVSKGLAEKDVKRAQRALGKDASPEDLVNWIFDAVEQSSELSLGGQGATSPDEAEEMSIINADDVADWVAKEFSYYLPSDDDESKEEFSPLSRPSNIGKERQQKAVMVKKNNSPRGGTTTSVVKNSEPTTTRRSQQQVFTNNHARSSFTSSESSKKPSLSVMEPPRREENVPTVKPRLQRAQTAPPRPEQNESQETKSKEKKGLLSGKKRITMKKSFSARIFGSRSAPNALLKPRRLSSFADQPPLDEETTPPNERVSEISYPETPRLTDTDNWASLVDFVPVRILGKGAFSTVLLVRKQNSGNDVGELYAMKIMAKAQILKEGLRQAVRVEREVLRVVKHPFLVQLRYAMQTKDRLYLVTDFYAGGTLVDALHHDGYLGIEVARFAVAELALGLDHLHKNTIVHRDVKPANVLLDAHGHAHLADYGLAKIVGTSGTSGSNAANQNKKGRRRSFAGTLEYMSPELLRKDGADFQVYAGDWWALGVVLVEIAHGTTPFSADSPRQLMINILKNAPRVPSPELVPISTEGLLIKDPRKRLAQLDKLAAHPFFADLDFSLLLSKALQPPRRPRITSVRESSSIKAIFKEYYVADDASWKLRGSTDQDKTVPSELPPGDNQNQVPTKVLSPGLPAVVRKRADNLISETGEEDDNFRGFSYRRNL</sequence>
<dbReference type="PROSITE" id="PS00108">
    <property type="entry name" value="PROTEIN_KINASE_ST"/>
    <property type="match status" value="1"/>
</dbReference>
<reference evidence="11" key="1">
    <citation type="submission" date="2021-01" db="EMBL/GenBank/DDBJ databases">
        <authorList>
            <person name="Corre E."/>
            <person name="Pelletier E."/>
            <person name="Niang G."/>
            <person name="Scheremetjew M."/>
            <person name="Finn R."/>
            <person name="Kale V."/>
            <person name="Holt S."/>
            <person name="Cochrane G."/>
            <person name="Meng A."/>
            <person name="Brown T."/>
            <person name="Cohen L."/>
        </authorList>
    </citation>
    <scope>NUCLEOTIDE SEQUENCE</scope>
    <source>
        <strain evidence="11">CCMP1510</strain>
    </source>
</reference>
<dbReference type="PANTHER" id="PTHR24351">
    <property type="entry name" value="RIBOSOMAL PROTEIN S6 KINASE"/>
    <property type="match status" value="1"/>
</dbReference>
<dbReference type="SMART" id="SM00220">
    <property type="entry name" value="S_TKc"/>
    <property type="match status" value="1"/>
</dbReference>
<evidence type="ECO:0000256" key="7">
    <source>
        <dbReference type="PROSITE-ProRule" id="PRU10141"/>
    </source>
</evidence>
<evidence type="ECO:0000259" key="9">
    <source>
        <dbReference type="PROSITE" id="PS50011"/>
    </source>
</evidence>
<evidence type="ECO:0000256" key="2">
    <source>
        <dbReference type="ARBA" id="ARBA00022553"/>
    </source>
</evidence>
<keyword evidence="1" id="KW-0723">Serine/threonine-protein kinase</keyword>
<evidence type="ECO:0008006" key="12">
    <source>
        <dbReference type="Google" id="ProtNLM"/>
    </source>
</evidence>
<keyword evidence="3" id="KW-0808">Transferase</keyword>
<dbReference type="InterPro" id="IPR011009">
    <property type="entry name" value="Kinase-like_dom_sf"/>
</dbReference>
<keyword evidence="4 7" id="KW-0547">Nucleotide-binding</keyword>
<evidence type="ECO:0000256" key="4">
    <source>
        <dbReference type="ARBA" id="ARBA00022741"/>
    </source>
</evidence>
<dbReference type="AlphaFoldDB" id="A0A7S3JX77"/>